<protein>
    <recommendedName>
        <fullName evidence="4">HTH cro/C1-type domain-containing protein</fullName>
    </recommendedName>
</protein>
<feature type="region of interest" description="Disordered" evidence="1">
    <location>
        <begin position="104"/>
        <end position="124"/>
    </location>
</feature>
<evidence type="ECO:0000313" key="3">
    <source>
        <dbReference type="Proteomes" id="UP000464597"/>
    </source>
</evidence>
<evidence type="ECO:0000313" key="2">
    <source>
        <dbReference type="EMBL" id="QHC64522.1"/>
    </source>
</evidence>
<dbReference type="EMBL" id="CP047180">
    <property type="protein sequence ID" value="QHC64522.1"/>
    <property type="molecule type" value="Genomic_DNA"/>
</dbReference>
<organism evidence="2 3">
    <name type="scientific">Rathayibacter festucae</name>
    <dbReference type="NCBI Taxonomy" id="110937"/>
    <lineage>
        <taxon>Bacteria</taxon>
        <taxon>Bacillati</taxon>
        <taxon>Actinomycetota</taxon>
        <taxon>Actinomycetes</taxon>
        <taxon>Micrococcales</taxon>
        <taxon>Microbacteriaceae</taxon>
        <taxon>Rathayibacter</taxon>
    </lineage>
</organism>
<keyword evidence="3" id="KW-1185">Reference proteome</keyword>
<sequence length="153" mass="17113">MRWSPMALVRSTPDALRRLRNRNAVGRLDYLRMMRTLAGEMTQGDIAAAIRVKQPAISSALKTAAGVPDVEPGFSGGTPYEIAQRFDAGEISRDQLVDELARWNYSPDEPDDGQDWTTGRNSSFDGVTRAHRDDLIDDDTYEAILDRQDELGR</sequence>
<name>A0ABX6H3Y3_9MICO</name>
<evidence type="ECO:0008006" key="4">
    <source>
        <dbReference type="Google" id="ProtNLM"/>
    </source>
</evidence>
<accession>A0ABX6H3Y3</accession>
<evidence type="ECO:0000256" key="1">
    <source>
        <dbReference type="SAM" id="MobiDB-lite"/>
    </source>
</evidence>
<proteinExistence type="predicted"/>
<reference evidence="3" key="1">
    <citation type="submission" date="2019-12" db="EMBL/GenBank/DDBJ databases">
        <title>Complete and draft genome sequences of new strains and members of some known species of the genus Rathayibacter isolated from plants.</title>
        <authorList>
            <person name="Tarlachkov S.V."/>
            <person name="Starodumova I.P."/>
            <person name="Dorofeeva L.V."/>
            <person name="Prisyazhnaya N.V."/>
            <person name="Leyn S."/>
            <person name="Zlamal J."/>
            <person name="Elan M."/>
            <person name="Osterman A.L."/>
            <person name="Nadler S."/>
            <person name="Subbotin S.A."/>
            <person name="Evtushenko L.I."/>
        </authorList>
    </citation>
    <scope>NUCLEOTIDE SEQUENCE [LARGE SCALE GENOMIC DNA]</scope>
    <source>
        <strain evidence="3">VKM Ac-2802</strain>
    </source>
</reference>
<feature type="compositionally biased region" description="Polar residues" evidence="1">
    <location>
        <begin position="115"/>
        <end position="124"/>
    </location>
</feature>
<dbReference type="Proteomes" id="UP000464597">
    <property type="component" value="Chromosome"/>
</dbReference>
<gene>
    <name evidence="2" type="ORF">GSU69_18750</name>
</gene>